<accession>A0AAU8GS79</accession>
<feature type="transmembrane region" description="Helical" evidence="1">
    <location>
        <begin position="6"/>
        <end position="24"/>
    </location>
</feature>
<keyword evidence="1" id="KW-1133">Transmembrane helix</keyword>
<keyword evidence="1" id="KW-0472">Membrane</keyword>
<keyword evidence="1" id="KW-0812">Transmembrane</keyword>
<sequence>MIYLAIGISLPLFLFYFIALNNTIDNLSRYIYMRYFYFIKLQASYVLGIYLMSSLNIFLIIHEKIMLIIILLIIVVVSYIITIIPHKR</sequence>
<reference evidence="2" key="1">
    <citation type="submission" date="2024-06" db="EMBL/GenBank/DDBJ databases">
        <authorList>
            <person name="Ashkenazi R."/>
            <person name="Lipszyc R.R."/>
            <person name="Braunstein R."/>
            <person name="Yerushalmy O."/>
            <person name="Alkalay-Oren S."/>
            <person name="Coppenhagn-Glazer S."/>
            <person name="Hazan R."/>
        </authorList>
    </citation>
    <scope>NUCLEOTIDE SEQUENCE</scope>
</reference>
<feature type="transmembrane region" description="Helical" evidence="1">
    <location>
        <begin position="36"/>
        <end position="59"/>
    </location>
</feature>
<organism evidence="2">
    <name type="scientific">Mammaliicoccus phage MSShimriz1</name>
    <dbReference type="NCBI Taxonomy" id="3230127"/>
    <lineage>
        <taxon>Viruses</taxon>
    </lineage>
</organism>
<proteinExistence type="predicted"/>
<protein>
    <submittedName>
        <fullName evidence="2">Uncharacterized protein</fullName>
    </submittedName>
</protein>
<evidence type="ECO:0000313" key="2">
    <source>
        <dbReference type="EMBL" id="XCH45152.1"/>
    </source>
</evidence>
<evidence type="ECO:0000256" key="1">
    <source>
        <dbReference type="SAM" id="Phobius"/>
    </source>
</evidence>
<dbReference type="EMBL" id="PP931174">
    <property type="protein sequence ID" value="XCH45152.1"/>
    <property type="molecule type" value="Genomic_DNA"/>
</dbReference>
<name>A0AAU8GS79_9VIRU</name>
<feature type="transmembrane region" description="Helical" evidence="1">
    <location>
        <begin position="65"/>
        <end position="84"/>
    </location>
</feature>